<accession>A0ABU8L6M9</accession>
<proteinExistence type="inferred from homology"/>
<dbReference type="InterPro" id="IPR000424">
    <property type="entry name" value="Primosome_PriB/ssb"/>
</dbReference>
<name>A0ABU8L6M9_9MICO</name>
<dbReference type="PANTHER" id="PTHR10302:SF0">
    <property type="entry name" value="SINGLE-STRANDED DNA-BINDING PROTEIN, MITOCHONDRIAL"/>
    <property type="match status" value="1"/>
</dbReference>
<comment type="caution">
    <text evidence="2">Lacks conserved residue(s) required for the propagation of feature annotation.</text>
</comment>
<dbReference type="PANTHER" id="PTHR10302">
    <property type="entry name" value="SINGLE-STRANDED DNA-BINDING PROTEIN"/>
    <property type="match status" value="1"/>
</dbReference>
<feature type="region of interest" description="Disordered" evidence="4">
    <location>
        <begin position="122"/>
        <end position="186"/>
    </location>
</feature>
<dbReference type="RefSeq" id="WP_337330661.1">
    <property type="nucleotide sequence ID" value="NZ_JBBDGM010000001.1"/>
</dbReference>
<organism evidence="5 6">
    <name type="scientific">Microbacterium bandirmense</name>
    <dbReference type="NCBI Taxonomy" id="3122050"/>
    <lineage>
        <taxon>Bacteria</taxon>
        <taxon>Bacillati</taxon>
        <taxon>Actinomycetota</taxon>
        <taxon>Actinomycetes</taxon>
        <taxon>Micrococcales</taxon>
        <taxon>Microbacteriaceae</taxon>
        <taxon>Microbacterium</taxon>
    </lineage>
</organism>
<dbReference type="CDD" id="cd04496">
    <property type="entry name" value="SSB_OBF"/>
    <property type="match status" value="1"/>
</dbReference>
<dbReference type="Gene3D" id="2.40.50.140">
    <property type="entry name" value="Nucleic acid-binding proteins"/>
    <property type="match status" value="1"/>
</dbReference>
<dbReference type="Pfam" id="PF00436">
    <property type="entry name" value="SSB"/>
    <property type="match status" value="1"/>
</dbReference>
<comment type="subunit">
    <text evidence="2">Homotetramer.</text>
</comment>
<sequence length="186" mass="19671">MATKNATVTITGNIGNDPTYNTTRTGDAVVNFRVGSSSGYWNRSTGAWVDEGTSWYSVSAFRNLAEHAKASLRRGDPVIVTGALKVKEWENDGRKGISADIVADAIGHDLGQGTSAFVRRPHANAGAERPQVQAQGAPPATAETEAAEFPGEPAPEEHVDEWRANGMTVDDAAQGSTVDEEDAVFA</sequence>
<dbReference type="InterPro" id="IPR011344">
    <property type="entry name" value="ssDNA-bd"/>
</dbReference>
<comment type="caution">
    <text evidence="5">The sequence shown here is derived from an EMBL/GenBank/DDBJ whole genome shotgun (WGS) entry which is preliminary data.</text>
</comment>
<reference evidence="5 6" key="1">
    <citation type="submission" date="2024-02" db="EMBL/GenBank/DDBJ databases">
        <authorList>
            <person name="Saticioglu I.B."/>
        </authorList>
    </citation>
    <scope>NUCLEOTIDE SEQUENCE [LARGE SCALE GENOMIC DNA]</scope>
    <source>
        <strain evidence="5 6">Mu-80</strain>
    </source>
</reference>
<keyword evidence="6" id="KW-1185">Reference proteome</keyword>
<evidence type="ECO:0000256" key="1">
    <source>
        <dbReference type="ARBA" id="ARBA00023125"/>
    </source>
</evidence>
<dbReference type="SUPFAM" id="SSF50249">
    <property type="entry name" value="Nucleic acid-binding proteins"/>
    <property type="match status" value="1"/>
</dbReference>
<dbReference type="GO" id="GO:0003677">
    <property type="term" value="F:DNA binding"/>
    <property type="evidence" value="ECO:0007669"/>
    <property type="project" value="UniProtKB-KW"/>
</dbReference>
<gene>
    <name evidence="5" type="ORF">WDU99_01485</name>
</gene>
<evidence type="ECO:0000313" key="5">
    <source>
        <dbReference type="EMBL" id="MEJ1086984.1"/>
    </source>
</evidence>
<evidence type="ECO:0000256" key="2">
    <source>
        <dbReference type="HAMAP-Rule" id="MF_00984"/>
    </source>
</evidence>
<dbReference type="PROSITE" id="PS50935">
    <property type="entry name" value="SSB"/>
    <property type="match status" value="1"/>
</dbReference>
<feature type="compositionally biased region" description="Low complexity" evidence="4">
    <location>
        <begin position="136"/>
        <end position="151"/>
    </location>
</feature>
<evidence type="ECO:0000313" key="6">
    <source>
        <dbReference type="Proteomes" id="UP001371224"/>
    </source>
</evidence>
<dbReference type="EMBL" id="JBBDGM010000001">
    <property type="protein sequence ID" value="MEJ1086984.1"/>
    <property type="molecule type" value="Genomic_DNA"/>
</dbReference>
<protein>
    <recommendedName>
        <fullName evidence="2 3">Single-stranded DNA-binding protein</fullName>
        <shortName evidence="2">SSB</shortName>
    </recommendedName>
</protein>
<dbReference type="NCBIfam" id="TIGR00621">
    <property type="entry name" value="ssb"/>
    <property type="match status" value="1"/>
</dbReference>
<keyword evidence="1 2" id="KW-0238">DNA-binding</keyword>
<dbReference type="HAMAP" id="MF_00984">
    <property type="entry name" value="SSB"/>
    <property type="match status" value="1"/>
</dbReference>
<dbReference type="InterPro" id="IPR012340">
    <property type="entry name" value="NA-bd_OB-fold"/>
</dbReference>
<evidence type="ECO:0000256" key="3">
    <source>
        <dbReference type="RuleBase" id="RU000524"/>
    </source>
</evidence>
<dbReference type="Proteomes" id="UP001371224">
    <property type="component" value="Unassembled WGS sequence"/>
</dbReference>
<evidence type="ECO:0000256" key="4">
    <source>
        <dbReference type="SAM" id="MobiDB-lite"/>
    </source>
</evidence>